<feature type="transmembrane region" description="Helical" evidence="2">
    <location>
        <begin position="173"/>
        <end position="197"/>
    </location>
</feature>
<keyword evidence="4" id="KW-1185">Reference proteome</keyword>
<feature type="transmembrane region" description="Helical" evidence="2">
    <location>
        <begin position="94"/>
        <end position="116"/>
    </location>
</feature>
<feature type="region of interest" description="Disordered" evidence="1">
    <location>
        <begin position="211"/>
        <end position="248"/>
    </location>
</feature>
<organism evidence="3 4">
    <name type="scientific">Capsaspora owczarzaki (strain ATCC 30864)</name>
    <dbReference type="NCBI Taxonomy" id="595528"/>
    <lineage>
        <taxon>Eukaryota</taxon>
        <taxon>Filasterea</taxon>
        <taxon>Capsaspora</taxon>
    </lineage>
</organism>
<name>A0A0D2WNM0_CAPO3</name>
<protein>
    <recommendedName>
        <fullName evidence="5">Transmembrane protein</fullName>
    </recommendedName>
</protein>
<dbReference type="EMBL" id="KE346363">
    <property type="protein sequence ID" value="KJE92013.1"/>
    <property type="molecule type" value="Genomic_DNA"/>
</dbReference>
<keyword evidence="2" id="KW-0812">Transmembrane</keyword>
<evidence type="ECO:0000256" key="2">
    <source>
        <dbReference type="SAM" id="Phobius"/>
    </source>
</evidence>
<feature type="transmembrane region" description="Helical" evidence="2">
    <location>
        <begin position="30"/>
        <end position="53"/>
    </location>
</feature>
<feature type="transmembrane region" description="Helical" evidence="2">
    <location>
        <begin position="65"/>
        <end position="82"/>
    </location>
</feature>
<evidence type="ECO:0000313" key="3">
    <source>
        <dbReference type="EMBL" id="KJE92013.1"/>
    </source>
</evidence>
<feature type="compositionally biased region" description="Polar residues" evidence="1">
    <location>
        <begin position="211"/>
        <end position="231"/>
    </location>
</feature>
<keyword evidence="2" id="KW-1133">Transmembrane helix</keyword>
<keyword evidence="2" id="KW-0472">Membrane</keyword>
<evidence type="ECO:0008006" key="5">
    <source>
        <dbReference type="Google" id="ProtNLM"/>
    </source>
</evidence>
<dbReference type="PhylomeDB" id="A0A0D2WNM0"/>
<feature type="compositionally biased region" description="Low complexity" evidence="1">
    <location>
        <begin position="232"/>
        <end position="248"/>
    </location>
</feature>
<accession>A0A0D2WNM0</accession>
<feature type="region of interest" description="Disordered" evidence="1">
    <location>
        <begin position="361"/>
        <end position="412"/>
    </location>
</feature>
<dbReference type="Proteomes" id="UP000008743">
    <property type="component" value="Unassembled WGS sequence"/>
</dbReference>
<feature type="compositionally biased region" description="Low complexity" evidence="1">
    <location>
        <begin position="396"/>
        <end position="412"/>
    </location>
</feature>
<evidence type="ECO:0000313" key="4">
    <source>
        <dbReference type="Proteomes" id="UP000008743"/>
    </source>
</evidence>
<dbReference type="RefSeq" id="XP_004363889.1">
    <property type="nucleotide sequence ID" value="XM_004363832.2"/>
</dbReference>
<feature type="transmembrane region" description="Helical" evidence="2">
    <location>
        <begin position="136"/>
        <end position="153"/>
    </location>
</feature>
<reference evidence="4" key="1">
    <citation type="submission" date="2011-02" db="EMBL/GenBank/DDBJ databases">
        <title>The Genome Sequence of Capsaspora owczarzaki ATCC 30864.</title>
        <authorList>
            <person name="Russ C."/>
            <person name="Cuomo C."/>
            <person name="Burger G."/>
            <person name="Gray M.W."/>
            <person name="Holland P.W.H."/>
            <person name="King N."/>
            <person name="Lang F.B.F."/>
            <person name="Roger A.J."/>
            <person name="Ruiz-Trillo I."/>
            <person name="Young S.K."/>
            <person name="Zeng Q."/>
            <person name="Gargeya S."/>
            <person name="Alvarado L."/>
            <person name="Berlin A."/>
            <person name="Chapman S.B."/>
            <person name="Chen Z."/>
            <person name="Freedman E."/>
            <person name="Gellesch M."/>
            <person name="Goldberg J."/>
            <person name="Griggs A."/>
            <person name="Gujja S."/>
            <person name="Heilman E."/>
            <person name="Heiman D."/>
            <person name="Howarth C."/>
            <person name="Mehta T."/>
            <person name="Neiman D."/>
            <person name="Pearson M."/>
            <person name="Roberts A."/>
            <person name="Saif S."/>
            <person name="Shea T."/>
            <person name="Shenoy N."/>
            <person name="Sisk P."/>
            <person name="Stolte C."/>
            <person name="Sykes S."/>
            <person name="White J."/>
            <person name="Yandava C."/>
            <person name="Haas B."/>
            <person name="Nusbaum C."/>
            <person name="Birren B."/>
        </authorList>
    </citation>
    <scope>NUCLEOTIDE SEQUENCE</scope>
    <source>
        <strain evidence="4">ATCC 30864</strain>
    </source>
</reference>
<feature type="transmembrane region" description="Helical" evidence="2">
    <location>
        <begin position="307"/>
        <end position="328"/>
    </location>
</feature>
<sequence length="412" mass="45257">MVVVPNANCSVPYAGENCDMTFGQVLGGPLIAIQATLGTLFCIELAIGIVLSYRLTVKNGLCLEMNNVMIYVATFLAFWGGIHQIDNRGWHAIYPLWFASLLYDICTSASFTCWLISSNAWAKFVCRAVLQRNSRVAVVVRLAFPVTLAFIWFTQPFATLLMYAIIPFWIGKIVRYMCVCAVFGVWVVGSCYFAWIIRGVLKAAQKRHGDLSSQDEPQRSQHSGSSDHPSTSNHGASSNNKSGGNNNNLAKRRRQLALRRIYRLNGYGIILQLAGLGGVAYNLATYFRERDDLHPPHVLPTPSRGDMVFSFLFDVVHLLVAAMVLWFFRGSRPSANTTKAENPENNGVVWLTESKIVSQFSVPGGNEPDSPDNNLPEVNPLSSASSQGPLDIAVTVDSVPEAAESESPQSSD</sequence>
<gene>
    <name evidence="3" type="ORF">CAOG_003050</name>
</gene>
<feature type="transmembrane region" description="Helical" evidence="2">
    <location>
        <begin position="261"/>
        <end position="287"/>
    </location>
</feature>
<proteinExistence type="predicted"/>
<dbReference type="InParanoid" id="A0A0D2WNM0"/>
<evidence type="ECO:0000256" key="1">
    <source>
        <dbReference type="SAM" id="MobiDB-lite"/>
    </source>
</evidence>
<dbReference type="AlphaFoldDB" id="A0A0D2WNM0"/>